<evidence type="ECO:0000256" key="3">
    <source>
        <dbReference type="ARBA" id="ARBA00022475"/>
    </source>
</evidence>
<dbReference type="EMBL" id="BNAI01000003">
    <property type="protein sequence ID" value="GHF17116.1"/>
    <property type="molecule type" value="Genomic_DNA"/>
</dbReference>
<reference evidence="9" key="2">
    <citation type="submission" date="2020-09" db="EMBL/GenBank/DDBJ databases">
        <authorList>
            <person name="Sun Q."/>
            <person name="Zhou Y."/>
        </authorList>
    </citation>
    <scope>NUCLEOTIDE SEQUENCE</scope>
    <source>
        <strain evidence="9">CGMCC 1.16548</strain>
    </source>
</reference>
<feature type="transmembrane region" description="Helical" evidence="8">
    <location>
        <begin position="85"/>
        <end position="105"/>
    </location>
</feature>
<keyword evidence="10" id="KW-1185">Reference proteome</keyword>
<comment type="subcellular location">
    <subcellularLocation>
        <location evidence="1 7">Cell membrane</location>
        <topology evidence="1 7">Multi-pass membrane protein</topology>
    </subcellularLocation>
</comment>
<comment type="similarity">
    <text evidence="7">Belongs to the drug/metabolite transporter (DMT) superfamily. Small multidrug resistance (SMR) (TC 2.A.7.1) family.</text>
</comment>
<dbReference type="GO" id="GO:0022857">
    <property type="term" value="F:transmembrane transporter activity"/>
    <property type="evidence" value="ECO:0007669"/>
    <property type="project" value="InterPro"/>
</dbReference>
<comment type="caution">
    <text evidence="9">The sequence shown here is derived from an EMBL/GenBank/DDBJ whole genome shotgun (WGS) entry which is preliminary data.</text>
</comment>
<reference evidence="9" key="1">
    <citation type="journal article" date="2014" name="Int. J. Syst. Evol. Microbiol.">
        <title>Complete genome sequence of Corynebacterium casei LMG S-19264T (=DSM 44701T), isolated from a smear-ripened cheese.</title>
        <authorList>
            <consortium name="US DOE Joint Genome Institute (JGI-PGF)"/>
            <person name="Walter F."/>
            <person name="Albersmeier A."/>
            <person name="Kalinowski J."/>
            <person name="Ruckert C."/>
        </authorList>
    </citation>
    <scope>NUCLEOTIDE SEQUENCE</scope>
    <source>
        <strain evidence="9">CGMCC 1.16548</strain>
    </source>
</reference>
<evidence type="ECO:0000256" key="1">
    <source>
        <dbReference type="ARBA" id="ARBA00004651"/>
    </source>
</evidence>
<gene>
    <name evidence="9" type="ORF">GCM10011600_17350</name>
</gene>
<dbReference type="Proteomes" id="UP000617531">
    <property type="component" value="Unassembled WGS sequence"/>
</dbReference>
<dbReference type="InterPro" id="IPR000390">
    <property type="entry name" value="Small_drug/metabolite_transptr"/>
</dbReference>
<proteinExistence type="inferred from homology"/>
<feature type="transmembrane region" description="Helical" evidence="8">
    <location>
        <begin position="30"/>
        <end position="51"/>
    </location>
</feature>
<dbReference type="PANTHER" id="PTHR30561">
    <property type="entry name" value="SMR FAMILY PROTON-DEPENDENT DRUG EFFLUX TRANSPORTER SUGE"/>
    <property type="match status" value="1"/>
</dbReference>
<organism evidence="9 10">
    <name type="scientific">Pseudolysinimonas yzui</name>
    <dbReference type="NCBI Taxonomy" id="2708254"/>
    <lineage>
        <taxon>Bacteria</taxon>
        <taxon>Bacillati</taxon>
        <taxon>Actinomycetota</taxon>
        <taxon>Actinomycetes</taxon>
        <taxon>Micrococcales</taxon>
        <taxon>Microbacteriaceae</taxon>
        <taxon>Pseudolysinimonas</taxon>
    </lineage>
</organism>
<evidence type="ECO:0000256" key="6">
    <source>
        <dbReference type="ARBA" id="ARBA00023136"/>
    </source>
</evidence>
<name>A0A8J3GQL4_9MICO</name>
<feature type="transmembrane region" description="Helical" evidence="8">
    <location>
        <begin position="58"/>
        <end position="79"/>
    </location>
</feature>
<protein>
    <submittedName>
        <fullName evidence="9">QacE family quaternary ammonium compound efflux SMR transporter</fullName>
    </submittedName>
</protein>
<dbReference type="InterPro" id="IPR037185">
    <property type="entry name" value="EmrE-like"/>
</dbReference>
<keyword evidence="3" id="KW-1003">Cell membrane</keyword>
<dbReference type="GO" id="GO:0005886">
    <property type="term" value="C:plasma membrane"/>
    <property type="evidence" value="ECO:0007669"/>
    <property type="project" value="UniProtKB-SubCell"/>
</dbReference>
<accession>A0A8J3GQL4</accession>
<evidence type="ECO:0000256" key="4">
    <source>
        <dbReference type="ARBA" id="ARBA00022692"/>
    </source>
</evidence>
<dbReference type="AlphaFoldDB" id="A0A8J3GQL4"/>
<dbReference type="Pfam" id="PF00893">
    <property type="entry name" value="Multi_Drug_Res"/>
    <property type="match status" value="1"/>
</dbReference>
<keyword evidence="4 7" id="KW-0812">Transmembrane</keyword>
<dbReference type="Gene3D" id="1.10.3730.20">
    <property type="match status" value="1"/>
</dbReference>
<keyword evidence="5 8" id="KW-1133">Transmembrane helix</keyword>
<evidence type="ECO:0000313" key="9">
    <source>
        <dbReference type="EMBL" id="GHF17116.1"/>
    </source>
</evidence>
<evidence type="ECO:0000313" key="10">
    <source>
        <dbReference type="Proteomes" id="UP000617531"/>
    </source>
</evidence>
<evidence type="ECO:0000256" key="7">
    <source>
        <dbReference type="RuleBase" id="RU003942"/>
    </source>
</evidence>
<evidence type="ECO:0000256" key="8">
    <source>
        <dbReference type="SAM" id="Phobius"/>
    </source>
</evidence>
<sequence length="106" mass="11187">MIAWLFLVVAILTEVTATLALQAAVKGSRWWYLLVATGYVVAFTMLSLSLGEGMPLGVAYGIWTAAGVAFTAVLGKVIFKQPFTWMMALGVALIAGGVLLIEVGAH</sequence>
<dbReference type="PANTHER" id="PTHR30561:SF1">
    <property type="entry name" value="MULTIDRUG TRANSPORTER EMRE"/>
    <property type="match status" value="1"/>
</dbReference>
<keyword evidence="6 8" id="KW-0472">Membrane</keyword>
<dbReference type="SUPFAM" id="SSF103481">
    <property type="entry name" value="Multidrug resistance efflux transporter EmrE"/>
    <property type="match status" value="1"/>
</dbReference>
<evidence type="ECO:0000256" key="2">
    <source>
        <dbReference type="ARBA" id="ARBA00022448"/>
    </source>
</evidence>
<keyword evidence="2" id="KW-0813">Transport</keyword>
<evidence type="ECO:0000256" key="5">
    <source>
        <dbReference type="ARBA" id="ARBA00022989"/>
    </source>
</evidence>
<dbReference type="InterPro" id="IPR045324">
    <property type="entry name" value="Small_multidrug_res"/>
</dbReference>